<protein>
    <submittedName>
        <fullName evidence="1">Uncharacterized protein</fullName>
    </submittedName>
</protein>
<organism evidence="1">
    <name type="scientific">Anguilla anguilla</name>
    <name type="common">European freshwater eel</name>
    <name type="synonym">Muraena anguilla</name>
    <dbReference type="NCBI Taxonomy" id="7936"/>
    <lineage>
        <taxon>Eukaryota</taxon>
        <taxon>Metazoa</taxon>
        <taxon>Chordata</taxon>
        <taxon>Craniata</taxon>
        <taxon>Vertebrata</taxon>
        <taxon>Euteleostomi</taxon>
        <taxon>Actinopterygii</taxon>
        <taxon>Neopterygii</taxon>
        <taxon>Teleostei</taxon>
        <taxon>Anguilliformes</taxon>
        <taxon>Anguillidae</taxon>
        <taxon>Anguilla</taxon>
    </lineage>
</organism>
<proteinExistence type="predicted"/>
<dbReference type="AlphaFoldDB" id="A0A0E9VFG3"/>
<name>A0A0E9VFG3_ANGAN</name>
<reference evidence="1" key="1">
    <citation type="submission" date="2014-11" db="EMBL/GenBank/DDBJ databases">
        <authorList>
            <person name="Amaro Gonzalez C."/>
        </authorList>
    </citation>
    <scope>NUCLEOTIDE SEQUENCE</scope>
</reference>
<evidence type="ECO:0000313" key="1">
    <source>
        <dbReference type="EMBL" id="JAH76859.1"/>
    </source>
</evidence>
<dbReference type="EMBL" id="GBXM01031718">
    <property type="protein sequence ID" value="JAH76859.1"/>
    <property type="molecule type" value="Transcribed_RNA"/>
</dbReference>
<sequence length="40" mass="5056">MRHYKYCWCFLIELHFKRISGTFAQFYTWLITETYFRGPT</sequence>
<accession>A0A0E9VFG3</accession>
<reference evidence="1" key="2">
    <citation type="journal article" date="2015" name="Fish Shellfish Immunol.">
        <title>Early steps in the European eel (Anguilla anguilla)-Vibrio vulnificus interaction in the gills: Role of the RtxA13 toxin.</title>
        <authorList>
            <person name="Callol A."/>
            <person name="Pajuelo D."/>
            <person name="Ebbesson L."/>
            <person name="Teles M."/>
            <person name="MacKenzie S."/>
            <person name="Amaro C."/>
        </authorList>
    </citation>
    <scope>NUCLEOTIDE SEQUENCE</scope>
</reference>